<protein>
    <recommendedName>
        <fullName evidence="3">CCHC-type domain-containing protein</fullName>
    </recommendedName>
</protein>
<feature type="domain" description="CCHC-type" evidence="3">
    <location>
        <begin position="201"/>
        <end position="216"/>
    </location>
</feature>
<organism evidence="4 5">
    <name type="scientific">Digitaria exilis</name>
    <dbReference type="NCBI Taxonomy" id="1010633"/>
    <lineage>
        <taxon>Eukaryota</taxon>
        <taxon>Viridiplantae</taxon>
        <taxon>Streptophyta</taxon>
        <taxon>Embryophyta</taxon>
        <taxon>Tracheophyta</taxon>
        <taxon>Spermatophyta</taxon>
        <taxon>Magnoliopsida</taxon>
        <taxon>Liliopsida</taxon>
        <taxon>Poales</taxon>
        <taxon>Poaceae</taxon>
        <taxon>PACMAD clade</taxon>
        <taxon>Panicoideae</taxon>
        <taxon>Panicodae</taxon>
        <taxon>Paniceae</taxon>
        <taxon>Anthephorinae</taxon>
        <taxon>Digitaria</taxon>
    </lineage>
</organism>
<feature type="compositionally biased region" description="Pro residues" evidence="2">
    <location>
        <begin position="302"/>
        <end position="311"/>
    </location>
</feature>
<dbReference type="EMBL" id="JACEFO010001732">
    <property type="protein sequence ID" value="KAF8715392.1"/>
    <property type="molecule type" value="Genomic_DNA"/>
</dbReference>
<feature type="region of interest" description="Disordered" evidence="2">
    <location>
        <begin position="1"/>
        <end position="128"/>
    </location>
</feature>
<comment type="caution">
    <text evidence="4">The sequence shown here is derived from an EMBL/GenBank/DDBJ whole genome shotgun (WGS) entry which is preliminary data.</text>
</comment>
<sequence>MEDGDHGRDEEDSPPRLPPLAQAAASWIASTSAQATPPRSPSRLNPEAVPFNPSAGDTTPEWLSFSASPASMSEDGDASAPVAKGNSKGKEPATASPPQVHPTVAPSPFTADARRAGSGPVRRVVDEDPAPRLASVVVAHQSFAPESEQDGWVEVRRRRRGHDAGPAQPRPSRPVPQDLVGRCFNCFAYDHVAAACTNLSRCLRCGEEGHRSRDCRARRGRGPPSPRGPGGGPPPPARRPPPPPPRRRRVVQRTCGDRSPSPRSDATRSARSQSTETMGSPPAVCRPPTPPEKIQDDDVSMPSPPPSPRPVGDPSRRPQREICVIPRSTAIDQREALLSANALVAMVGGPRPPISTAQVASYLQQFHGVQPEGLLVHHATPDDFLVVFASAASATAVLHSPPPVGAPFQLIWRRWRRQARASLATLRFRVLVELRGIPDHARNLDTAQRILNPACAELVEPPPELAGDDRGFLYAAAWCVHPDLIPVTKLLLIPEPREPHVPGNLFLREEEIIQSKMDGLWYRVAVRIIEVHDWDPDDSSDDGTPPDRYNSSEEDDDYPGSSRQPRSGPWPKTTKFGNADGERTAPVVLGPGWGGPFAAAAGNGGTAATLIRFGRFAPIRAPQRVGATFGKLQGQAPCSTCRNASPKPGASPRRARHLNDAAALCSVTVPTLRHEELEEQVDPMLHEAAHRLAKKCRPCQKVPLAVKRLQC</sequence>
<dbReference type="Pfam" id="PF00098">
    <property type="entry name" value="zf-CCHC"/>
    <property type="match status" value="1"/>
</dbReference>
<dbReference type="PROSITE" id="PS50158">
    <property type="entry name" value="ZF_CCHC"/>
    <property type="match status" value="1"/>
</dbReference>
<proteinExistence type="predicted"/>
<dbReference type="InterPro" id="IPR053253">
    <property type="entry name" value="Sex_diff_modulator"/>
</dbReference>
<feature type="compositionally biased region" description="Polar residues" evidence="2">
    <location>
        <begin position="28"/>
        <end position="37"/>
    </location>
</feature>
<feature type="compositionally biased region" description="Pro residues" evidence="2">
    <location>
        <begin position="223"/>
        <end position="244"/>
    </location>
</feature>
<dbReference type="GO" id="GO:0003676">
    <property type="term" value="F:nucleic acid binding"/>
    <property type="evidence" value="ECO:0007669"/>
    <property type="project" value="InterPro"/>
</dbReference>
<dbReference type="GO" id="GO:0008270">
    <property type="term" value="F:zinc ion binding"/>
    <property type="evidence" value="ECO:0007669"/>
    <property type="project" value="UniProtKB-KW"/>
</dbReference>
<dbReference type="InterPro" id="IPR001878">
    <property type="entry name" value="Znf_CCHC"/>
</dbReference>
<dbReference type="PANTHER" id="PTHR33087:SF38">
    <property type="entry name" value="OS10G0201600 PROTEIN"/>
    <property type="match status" value="1"/>
</dbReference>
<evidence type="ECO:0000256" key="1">
    <source>
        <dbReference type="PROSITE-ProRule" id="PRU00047"/>
    </source>
</evidence>
<dbReference type="OrthoDB" id="696508at2759"/>
<dbReference type="SUPFAM" id="SSF57756">
    <property type="entry name" value="Retrovirus zinc finger-like domains"/>
    <property type="match status" value="1"/>
</dbReference>
<feature type="region of interest" description="Disordered" evidence="2">
    <location>
        <begin position="534"/>
        <end position="588"/>
    </location>
</feature>
<dbReference type="PANTHER" id="PTHR33087">
    <property type="entry name" value="OS07G0539200 PROTEIN"/>
    <property type="match status" value="1"/>
</dbReference>
<reference evidence="4" key="1">
    <citation type="submission" date="2020-07" db="EMBL/GenBank/DDBJ databases">
        <title>Genome sequence and genetic diversity analysis of an under-domesticated orphan crop, white fonio (Digitaria exilis).</title>
        <authorList>
            <person name="Bennetzen J.L."/>
            <person name="Chen S."/>
            <person name="Ma X."/>
            <person name="Wang X."/>
            <person name="Yssel A.E.J."/>
            <person name="Chaluvadi S.R."/>
            <person name="Johnson M."/>
            <person name="Gangashetty P."/>
            <person name="Hamidou F."/>
            <person name="Sanogo M.D."/>
            <person name="Zwaenepoel A."/>
            <person name="Wallace J."/>
            <person name="Van De Peer Y."/>
            <person name="Van Deynze A."/>
        </authorList>
    </citation>
    <scope>NUCLEOTIDE SEQUENCE</scope>
    <source>
        <tissue evidence="4">Leaves</tissue>
    </source>
</reference>
<evidence type="ECO:0000313" key="4">
    <source>
        <dbReference type="EMBL" id="KAF8715392.1"/>
    </source>
</evidence>
<gene>
    <name evidence="4" type="ORF">HU200_027034</name>
</gene>
<name>A0A835BXN5_9POAL</name>
<feature type="region of interest" description="Disordered" evidence="2">
    <location>
        <begin position="141"/>
        <end position="177"/>
    </location>
</feature>
<feature type="compositionally biased region" description="Polar residues" evidence="2">
    <location>
        <begin position="261"/>
        <end position="278"/>
    </location>
</feature>
<dbReference type="Gene3D" id="4.10.60.10">
    <property type="entry name" value="Zinc finger, CCHC-type"/>
    <property type="match status" value="1"/>
</dbReference>
<accession>A0A835BXN5</accession>
<dbReference type="AlphaFoldDB" id="A0A835BXN5"/>
<feature type="compositionally biased region" description="Basic and acidic residues" evidence="2">
    <location>
        <begin position="207"/>
        <end position="217"/>
    </location>
</feature>
<feature type="region of interest" description="Disordered" evidence="2">
    <location>
        <begin position="207"/>
        <end position="319"/>
    </location>
</feature>
<keyword evidence="1" id="KW-0862">Zinc</keyword>
<dbReference type="Proteomes" id="UP000636709">
    <property type="component" value="Unassembled WGS sequence"/>
</dbReference>
<evidence type="ECO:0000313" key="5">
    <source>
        <dbReference type="Proteomes" id="UP000636709"/>
    </source>
</evidence>
<dbReference type="InterPro" id="IPR036875">
    <property type="entry name" value="Znf_CCHC_sf"/>
</dbReference>
<keyword evidence="1" id="KW-0863">Zinc-finger</keyword>
<keyword evidence="5" id="KW-1185">Reference proteome</keyword>
<dbReference type="SMART" id="SM00343">
    <property type="entry name" value="ZnF_C2HC"/>
    <property type="match status" value="2"/>
</dbReference>
<keyword evidence="1" id="KW-0479">Metal-binding</keyword>
<evidence type="ECO:0000256" key="2">
    <source>
        <dbReference type="SAM" id="MobiDB-lite"/>
    </source>
</evidence>
<evidence type="ECO:0000259" key="3">
    <source>
        <dbReference type="PROSITE" id="PS50158"/>
    </source>
</evidence>